<keyword evidence="1" id="KW-0813">Transport</keyword>
<evidence type="ECO:0000313" key="8">
    <source>
        <dbReference type="Proteomes" id="UP000030988"/>
    </source>
</evidence>
<comment type="caution">
    <text evidence="7">The sequence shown here is derived from an EMBL/GenBank/DDBJ whole genome shotgun (WGS) entry which is preliminary data.</text>
</comment>
<proteinExistence type="predicted"/>
<dbReference type="AlphaFoldDB" id="A0A0B2BXI6"/>
<evidence type="ECO:0000256" key="3">
    <source>
        <dbReference type="ARBA" id="ARBA00022840"/>
    </source>
</evidence>
<dbReference type="SMART" id="SM00382">
    <property type="entry name" value="AAA"/>
    <property type="match status" value="1"/>
</dbReference>
<dbReference type="GO" id="GO:0005524">
    <property type="term" value="F:ATP binding"/>
    <property type="evidence" value="ECO:0007669"/>
    <property type="project" value="UniProtKB-KW"/>
</dbReference>
<dbReference type="InterPro" id="IPR003439">
    <property type="entry name" value="ABC_transporter-like_ATP-bd"/>
</dbReference>
<comment type="function">
    <text evidence="5">Part of the ABC transporter complex HmuTUV involved in hemin import. Responsible for energy coupling to the transport system.</text>
</comment>
<dbReference type="OrthoDB" id="9810077at2"/>
<sequence>MGLTIDNLHVELGRRAVLRGITASLAPGRVTAVLGANGAGKSTLLRACVALLLASSGQVMLDGRDVAVLPPRERAMALGYLPQDAAVHWNMLVRDLVKLGRLPHGDAGTAAIAAALSATDTAALADRPVRALSGGERARVLLARVLAGEPRWLLADEPLASLDPLHQLETLALLRAAAGRGMGVVLVLHDLTLAARVADDVLLLKDGMALAAGPVAEVLTEANLAAAYGVRVAILAQPEGPVIVPQAAA</sequence>
<accession>A0A0B2BXI6</accession>
<dbReference type="Pfam" id="PF00005">
    <property type="entry name" value="ABC_tran"/>
    <property type="match status" value="1"/>
</dbReference>
<evidence type="ECO:0000256" key="4">
    <source>
        <dbReference type="ARBA" id="ARBA00022967"/>
    </source>
</evidence>
<name>A0A0B2BXI6_9SPHN</name>
<dbReference type="EMBL" id="JTDN01000001">
    <property type="protein sequence ID" value="KHL26298.1"/>
    <property type="molecule type" value="Genomic_DNA"/>
</dbReference>
<feature type="domain" description="ABC transporter" evidence="6">
    <location>
        <begin position="3"/>
        <end position="231"/>
    </location>
</feature>
<dbReference type="InterPro" id="IPR027417">
    <property type="entry name" value="P-loop_NTPase"/>
</dbReference>
<keyword evidence="2" id="KW-0547">Nucleotide-binding</keyword>
<evidence type="ECO:0000256" key="2">
    <source>
        <dbReference type="ARBA" id="ARBA00022741"/>
    </source>
</evidence>
<evidence type="ECO:0000256" key="5">
    <source>
        <dbReference type="ARBA" id="ARBA00037066"/>
    </source>
</evidence>
<dbReference type="SUPFAM" id="SSF52540">
    <property type="entry name" value="P-loop containing nucleoside triphosphate hydrolases"/>
    <property type="match status" value="1"/>
</dbReference>
<dbReference type="RefSeq" id="WP_039095456.1">
    <property type="nucleotide sequence ID" value="NZ_JTDN01000001.1"/>
</dbReference>
<dbReference type="PROSITE" id="PS00211">
    <property type="entry name" value="ABC_TRANSPORTER_1"/>
    <property type="match status" value="1"/>
</dbReference>
<dbReference type="GO" id="GO:0016887">
    <property type="term" value="F:ATP hydrolysis activity"/>
    <property type="evidence" value="ECO:0007669"/>
    <property type="project" value="InterPro"/>
</dbReference>
<evidence type="ECO:0000256" key="1">
    <source>
        <dbReference type="ARBA" id="ARBA00022448"/>
    </source>
</evidence>
<evidence type="ECO:0000313" key="7">
    <source>
        <dbReference type="EMBL" id="KHL26298.1"/>
    </source>
</evidence>
<keyword evidence="3" id="KW-0067">ATP-binding</keyword>
<evidence type="ECO:0000259" key="6">
    <source>
        <dbReference type="PROSITE" id="PS50893"/>
    </source>
</evidence>
<dbReference type="PROSITE" id="PS50893">
    <property type="entry name" value="ABC_TRANSPORTER_2"/>
    <property type="match status" value="1"/>
</dbReference>
<dbReference type="CDD" id="cd03214">
    <property type="entry name" value="ABC_Iron-Siderophores_B12_Hemin"/>
    <property type="match status" value="1"/>
</dbReference>
<dbReference type="InterPro" id="IPR017871">
    <property type="entry name" value="ABC_transporter-like_CS"/>
</dbReference>
<keyword evidence="8" id="KW-1185">Reference proteome</keyword>
<dbReference type="Gene3D" id="3.40.50.300">
    <property type="entry name" value="P-loop containing nucleotide triphosphate hydrolases"/>
    <property type="match status" value="1"/>
</dbReference>
<dbReference type="Proteomes" id="UP000030988">
    <property type="component" value="Unassembled WGS sequence"/>
</dbReference>
<gene>
    <name evidence="7" type="ORF">PK98_07495</name>
</gene>
<keyword evidence="4" id="KW-1278">Translocase</keyword>
<organism evidence="7 8">
    <name type="scientific">Croceibacterium mercuriale</name>
    <dbReference type="NCBI Taxonomy" id="1572751"/>
    <lineage>
        <taxon>Bacteria</taxon>
        <taxon>Pseudomonadati</taxon>
        <taxon>Pseudomonadota</taxon>
        <taxon>Alphaproteobacteria</taxon>
        <taxon>Sphingomonadales</taxon>
        <taxon>Erythrobacteraceae</taxon>
        <taxon>Croceibacterium</taxon>
    </lineage>
</organism>
<dbReference type="PANTHER" id="PTHR42794">
    <property type="entry name" value="HEMIN IMPORT ATP-BINDING PROTEIN HMUV"/>
    <property type="match status" value="1"/>
</dbReference>
<reference evidence="7 8" key="1">
    <citation type="submission" date="2014-11" db="EMBL/GenBank/DDBJ databases">
        <title>Draft genome sequence of Kirrobacter mercurialis.</title>
        <authorList>
            <person name="Coil D.A."/>
            <person name="Eisen J.A."/>
        </authorList>
    </citation>
    <scope>NUCLEOTIDE SEQUENCE [LARGE SCALE GENOMIC DNA]</scope>
    <source>
        <strain evidence="7 8">Coronado</strain>
    </source>
</reference>
<dbReference type="PANTHER" id="PTHR42794:SF1">
    <property type="entry name" value="HEMIN IMPORT ATP-BINDING PROTEIN HMUV"/>
    <property type="match status" value="1"/>
</dbReference>
<dbReference type="STRING" id="1572751.PK98_07495"/>
<dbReference type="InterPro" id="IPR003593">
    <property type="entry name" value="AAA+_ATPase"/>
</dbReference>
<protein>
    <recommendedName>
        <fullName evidence="6">ABC transporter domain-containing protein</fullName>
    </recommendedName>
</protein>